<dbReference type="Proteomes" id="UP000821865">
    <property type="component" value="Chromosome 2"/>
</dbReference>
<evidence type="ECO:0000313" key="1">
    <source>
        <dbReference type="EMBL" id="KAH7965274.1"/>
    </source>
</evidence>
<reference evidence="1" key="1">
    <citation type="submission" date="2020-05" db="EMBL/GenBank/DDBJ databases">
        <title>Large-scale comparative analyses of tick genomes elucidate their genetic diversity and vector capacities.</title>
        <authorList>
            <person name="Jia N."/>
            <person name="Wang J."/>
            <person name="Shi W."/>
            <person name="Du L."/>
            <person name="Sun Y."/>
            <person name="Zhan W."/>
            <person name="Jiang J."/>
            <person name="Wang Q."/>
            <person name="Zhang B."/>
            <person name="Ji P."/>
            <person name="Sakyi L.B."/>
            <person name="Cui X."/>
            <person name="Yuan T."/>
            <person name="Jiang B."/>
            <person name="Yang W."/>
            <person name="Lam T.T.-Y."/>
            <person name="Chang Q."/>
            <person name="Ding S."/>
            <person name="Wang X."/>
            <person name="Zhu J."/>
            <person name="Ruan X."/>
            <person name="Zhao L."/>
            <person name="Wei J."/>
            <person name="Que T."/>
            <person name="Du C."/>
            <person name="Cheng J."/>
            <person name="Dai P."/>
            <person name="Han X."/>
            <person name="Huang E."/>
            <person name="Gao Y."/>
            <person name="Liu J."/>
            <person name="Shao H."/>
            <person name="Ye R."/>
            <person name="Li L."/>
            <person name="Wei W."/>
            <person name="Wang X."/>
            <person name="Wang C."/>
            <person name="Yang T."/>
            <person name="Huo Q."/>
            <person name="Li W."/>
            <person name="Guo W."/>
            <person name="Chen H."/>
            <person name="Zhou L."/>
            <person name="Ni X."/>
            <person name="Tian J."/>
            <person name="Zhou Y."/>
            <person name="Sheng Y."/>
            <person name="Liu T."/>
            <person name="Pan Y."/>
            <person name="Xia L."/>
            <person name="Li J."/>
            <person name="Zhao F."/>
            <person name="Cao W."/>
        </authorList>
    </citation>
    <scope>NUCLEOTIDE SEQUENCE</scope>
    <source>
        <strain evidence="1">Dsil-2018</strain>
    </source>
</reference>
<dbReference type="EMBL" id="CM023471">
    <property type="protein sequence ID" value="KAH7965274.1"/>
    <property type="molecule type" value="Genomic_DNA"/>
</dbReference>
<sequence length="1013" mass="106587">MKSFKAMFSNPLKLGWRKKSNATSKASRSSLPEQQPMAASSHLSPSLELQSSPPFNTAMEALRKLKYAAKGATPVTDPDSALPCGHHPRAMMLACSGALAAGMALGFASAAMPSIEPRYRRDLPHGPPDNRWIADGLFLGATAGALFSGFLLYLVGHRRTLLLCSGGLMSFCICLMVANKVSMIIVSRVACGFVVGVITNCVCLYVADVAPPSKRTIYGGLIEEVSKKVSRIASHTVNGRPPAVNAYVATGDGPSEADTLAHTTRPIQRDQDKPQAADTTCAPNRILQCSDPVACGTPSPQGETTTFLGTAPKRLSPTSFKGAARKARGARRVARRAPKEAELESPAEDDDAVSSSPSSPTSSASASSATGCTDSDTASYLRSPTDSPIHADDTATSSPAAFTLSPESESDATSSDDAAVDKEQPSTTEGEPRSTGLPQRHDTRPPSSPPAPHVLPSVGHEQSDSTDSEKPAAAVDGQASAETERAKSSPPAPASSPSETSKEERERVNLPPHGHAAPAPTSLAQEVSPSQAAPVTPQPPLASPALVSDDSPGGSGPQESRDTHENEASSPRAPSLPEPRLSPLSGAASQEKKKKKKGKNKGTLRNREQPIASADDLADHPKPSEPPACGGVQGDHPTGPRREKRLRFVPFVAPLQPQVTDDDLPPREYTVLYRPVARRSHFLAASGDAIAAFLSGVPGAHWVRPNLRRNVVAVDTLPGEDLTALLAVRVICDVRVRAKALILNTCTGTLFDVDPTFDGATIFEGLESSVPVVAIARSGDVVTLRFAGDVVPEEVLLFRRRRAVRPRLPRPLQCGRCGLFGHATVTCSRDPRCLQCAGGHPTNSCTVDRRRCLHCGGPHAATEPRCPQWQLERRVAATLASSKPRITRKQALELARSSGTAVIDSSKQRPAGQRATESRPLSSRRQPGLSYSAALTGGTQADSSISGRVGEPPVTDNNPVQPPGATAPDTSVLVLTALASALRSLLELAPADSPARHMCVAALAMHDALVQHG</sequence>
<comment type="caution">
    <text evidence="1">The sequence shown here is derived from an EMBL/GenBank/DDBJ whole genome shotgun (WGS) entry which is preliminary data.</text>
</comment>
<keyword evidence="2" id="KW-1185">Reference proteome</keyword>
<accession>A0ACB8DB21</accession>
<gene>
    <name evidence="1" type="ORF">HPB49_005790</name>
</gene>
<proteinExistence type="predicted"/>
<name>A0ACB8DB21_DERSI</name>
<protein>
    <submittedName>
        <fullName evidence="1">Uncharacterized protein</fullName>
    </submittedName>
</protein>
<evidence type="ECO:0000313" key="2">
    <source>
        <dbReference type="Proteomes" id="UP000821865"/>
    </source>
</evidence>
<organism evidence="1 2">
    <name type="scientific">Dermacentor silvarum</name>
    <name type="common">Tick</name>
    <dbReference type="NCBI Taxonomy" id="543639"/>
    <lineage>
        <taxon>Eukaryota</taxon>
        <taxon>Metazoa</taxon>
        <taxon>Ecdysozoa</taxon>
        <taxon>Arthropoda</taxon>
        <taxon>Chelicerata</taxon>
        <taxon>Arachnida</taxon>
        <taxon>Acari</taxon>
        <taxon>Parasitiformes</taxon>
        <taxon>Ixodida</taxon>
        <taxon>Ixodoidea</taxon>
        <taxon>Ixodidae</taxon>
        <taxon>Rhipicephalinae</taxon>
        <taxon>Dermacentor</taxon>
    </lineage>
</organism>